<organism evidence="11">
    <name type="scientific">Lamprotornis superbus</name>
    <dbReference type="NCBI Taxonomy" id="245042"/>
    <lineage>
        <taxon>Eukaryota</taxon>
        <taxon>Metazoa</taxon>
        <taxon>Chordata</taxon>
        <taxon>Craniata</taxon>
        <taxon>Vertebrata</taxon>
        <taxon>Euteleostomi</taxon>
        <taxon>Archelosauria</taxon>
        <taxon>Archosauria</taxon>
        <taxon>Dinosauria</taxon>
        <taxon>Saurischia</taxon>
        <taxon>Theropoda</taxon>
        <taxon>Coelurosauria</taxon>
        <taxon>Aves</taxon>
        <taxon>Neognathae</taxon>
        <taxon>Neoaves</taxon>
        <taxon>Telluraves</taxon>
        <taxon>Australaves</taxon>
        <taxon>Passeriformes</taxon>
        <taxon>Sturnidae</taxon>
        <taxon>Lamprotornis</taxon>
    </lineage>
</organism>
<dbReference type="SMART" id="SM00878">
    <property type="entry name" value="Biotin_carb_C"/>
    <property type="match status" value="1"/>
</dbReference>
<comment type="caution">
    <text evidence="11">The sequence shown here is derived from an EMBL/GenBank/DDBJ whole genome shotgun (WGS) entry which is preliminary data.</text>
</comment>
<dbReference type="GO" id="GO:0006633">
    <property type="term" value="P:fatty acid biosynthetic process"/>
    <property type="evidence" value="ECO:0007669"/>
    <property type="project" value="InterPro"/>
</dbReference>
<dbReference type="PANTHER" id="PTHR45728:SF1">
    <property type="entry name" value="ACETYL-COA CARBOXYLASE 2"/>
    <property type="match status" value="1"/>
</dbReference>
<dbReference type="Gene3D" id="2.40.50.100">
    <property type="match status" value="1"/>
</dbReference>
<dbReference type="InterPro" id="IPR011764">
    <property type="entry name" value="Biotin_carboxylation_dom"/>
</dbReference>
<dbReference type="PROSITE" id="PS50989">
    <property type="entry name" value="COA_CT_CTER"/>
    <property type="match status" value="1"/>
</dbReference>
<dbReference type="Gene3D" id="3.90.226.10">
    <property type="entry name" value="2-enoyl-CoA Hydratase, Chain A, domain 1"/>
    <property type="match status" value="3"/>
</dbReference>
<comment type="cofactor">
    <cofactor evidence="1">
        <name>biotin</name>
        <dbReference type="ChEBI" id="CHEBI:57586"/>
    </cofactor>
</comment>
<evidence type="ECO:0000259" key="8">
    <source>
        <dbReference type="PROSITE" id="PS50979"/>
    </source>
</evidence>
<evidence type="ECO:0000259" key="10">
    <source>
        <dbReference type="PROSITE" id="PS50989"/>
    </source>
</evidence>
<dbReference type="Proteomes" id="UP000618051">
    <property type="component" value="Unassembled WGS sequence"/>
</dbReference>
<reference evidence="12" key="3">
    <citation type="submission" date="2022-01" db="EMBL/GenBank/DDBJ databases">
        <authorList>
            <person name="Rubenstein D.R."/>
        </authorList>
    </citation>
    <scope>NUCLEOTIDE SEQUENCE</scope>
    <source>
        <strain evidence="12">SS15</strain>
        <tissue evidence="12">Liver</tissue>
    </source>
</reference>
<feature type="domain" description="CoA carboxyltransferase N-terminal" evidence="9">
    <location>
        <begin position="1574"/>
        <end position="1943"/>
    </location>
</feature>
<dbReference type="SUPFAM" id="SSF56059">
    <property type="entry name" value="Glutathione synthetase ATP-binding domain-like"/>
    <property type="match status" value="1"/>
</dbReference>
<dbReference type="InterPro" id="IPR013537">
    <property type="entry name" value="AcCoA_COase_cen"/>
</dbReference>
<dbReference type="Gene3D" id="3.90.1770.10">
    <property type="entry name" value="PreATP-grasp domain"/>
    <property type="match status" value="1"/>
</dbReference>
<dbReference type="Pfam" id="PF02785">
    <property type="entry name" value="Biotin_carb_C"/>
    <property type="match status" value="1"/>
</dbReference>
<dbReference type="InterPro" id="IPR005481">
    <property type="entry name" value="BC-like_N"/>
</dbReference>
<dbReference type="FunFam" id="3.40.50.20:FF:000005">
    <property type="entry name" value="acetyl-CoA carboxylase isoform X2"/>
    <property type="match status" value="1"/>
</dbReference>
<dbReference type="GO" id="GO:0003989">
    <property type="term" value="F:acetyl-CoA carboxylase activity"/>
    <property type="evidence" value="ECO:0007669"/>
    <property type="project" value="InterPro"/>
</dbReference>
<dbReference type="GO" id="GO:0005524">
    <property type="term" value="F:ATP binding"/>
    <property type="evidence" value="ECO:0007669"/>
    <property type="project" value="UniProtKB-UniRule"/>
</dbReference>
<dbReference type="FunFam" id="3.30.1490.20:FF:000003">
    <property type="entry name" value="acetyl-CoA carboxylase isoform X1"/>
    <property type="match status" value="1"/>
</dbReference>
<dbReference type="Gene3D" id="3.30.470.20">
    <property type="entry name" value="ATP-grasp fold, B domain"/>
    <property type="match status" value="1"/>
</dbReference>
<dbReference type="InterPro" id="IPR005482">
    <property type="entry name" value="Biotin_COase_C"/>
</dbReference>
<dbReference type="Gene3D" id="3.40.50.20">
    <property type="match status" value="1"/>
</dbReference>
<dbReference type="SUPFAM" id="SSF52096">
    <property type="entry name" value="ClpP/crotonase"/>
    <property type="match status" value="3"/>
</dbReference>
<dbReference type="InterPro" id="IPR011761">
    <property type="entry name" value="ATP-grasp"/>
</dbReference>
<dbReference type="GO" id="GO:0046872">
    <property type="term" value="F:metal ion binding"/>
    <property type="evidence" value="ECO:0007669"/>
    <property type="project" value="InterPro"/>
</dbReference>
<evidence type="ECO:0008006" key="14">
    <source>
        <dbReference type="Google" id="ProtNLM"/>
    </source>
</evidence>
<gene>
    <name evidence="12" type="ORF">IHE44_0006264</name>
    <name evidence="11" type="ORF">IHE44_013308</name>
</gene>
<dbReference type="PROSITE" id="PS00867">
    <property type="entry name" value="CPSASE_2"/>
    <property type="match status" value="1"/>
</dbReference>
<dbReference type="SUPFAM" id="SSF51246">
    <property type="entry name" value="Rudiment single hybrid motif"/>
    <property type="match status" value="1"/>
</dbReference>
<dbReference type="Pfam" id="PF02786">
    <property type="entry name" value="CPSase_L_D2"/>
    <property type="match status" value="1"/>
</dbReference>
<protein>
    <recommendedName>
        <fullName evidence="14">Acetyl-CoA carboxylase</fullName>
    </recommendedName>
</protein>
<dbReference type="PROSITE" id="PS50980">
    <property type="entry name" value="COA_CT_NTER"/>
    <property type="match status" value="1"/>
</dbReference>
<feature type="non-terminal residue" evidence="11">
    <location>
        <position position="2389"/>
    </location>
</feature>
<evidence type="ECO:0000313" key="13">
    <source>
        <dbReference type="Proteomes" id="UP000618051"/>
    </source>
</evidence>
<dbReference type="InterPro" id="IPR013815">
    <property type="entry name" value="ATP_grasp_subdomain_1"/>
</dbReference>
<feature type="domain" description="CoA carboxyltransferase C-terminal" evidence="10">
    <location>
        <begin position="1947"/>
        <end position="2276"/>
    </location>
</feature>
<evidence type="ECO:0000259" key="9">
    <source>
        <dbReference type="PROSITE" id="PS50980"/>
    </source>
</evidence>
<reference evidence="11" key="1">
    <citation type="submission" date="2020-10" db="EMBL/GenBank/DDBJ databases">
        <title>Feather gene expression reveals the developmental basis of iridescence in African starlings.</title>
        <authorList>
            <person name="Rubenstein D.R."/>
        </authorList>
    </citation>
    <scope>NUCLEOTIDE SEQUENCE</scope>
    <source>
        <strain evidence="11">SS15</strain>
        <tissue evidence="11">Liver</tissue>
    </source>
</reference>
<dbReference type="InterPro" id="IPR049076">
    <property type="entry name" value="ACCA"/>
</dbReference>
<evidence type="ECO:0000259" key="7">
    <source>
        <dbReference type="PROSITE" id="PS50975"/>
    </source>
</evidence>
<dbReference type="GO" id="GO:0005739">
    <property type="term" value="C:mitochondrion"/>
    <property type="evidence" value="ECO:0007669"/>
    <property type="project" value="TreeGrafter"/>
</dbReference>
<keyword evidence="5" id="KW-0092">Biotin</keyword>
<dbReference type="InterPro" id="IPR011763">
    <property type="entry name" value="COA_CT_C"/>
</dbReference>
<dbReference type="FunFam" id="3.90.226.10:FF:000010">
    <property type="entry name" value="acetyl-CoA carboxylase isoform X2"/>
    <property type="match status" value="1"/>
</dbReference>
<accession>A0A835P181</accession>
<dbReference type="InterPro" id="IPR034733">
    <property type="entry name" value="AcCoA_carboxyl_beta"/>
</dbReference>
<sequence length="2389" mass="267890">DRLWRGFGAGEGSLEWLSRVALGSVTATTSHHRPSMSGLDLAKKSHRKMDLQRDFSVASPAEFVTRFGGNRVIEKVLIANNGIAAVKCMRSIRRWAYEMFRNERAIRFVVMVTPEDLKANAEYIKMADHYVPVPGGTNNNNYANVELIVDISKRIPVQAVWAGWGHASENHKLPELLQKNGIAFLGPPSDAMWALGDKVASTIVAQTLEIPTLPWSGSGLVAQWSEEDQKDQQTISIPLETYAQGCVKDVEEGLEVAMKIGYPLMIKAAEGGGGKGIRKVEAAEEFSACFRQVQAEAPGSPLFLMQLAQHARHLEVQVLADEYGNAISLFSRDCSIQRRHQKIIEEAPATIAAPSVTEVMEKYLYGEDGSFHFLELNPRLQVEHPCTEMVADIAMGIPLHRIKDIRVLYGESPWGDTPICFHSPSKPPMPRGHVIAARITSENPEEGFKPSSGTVQELNFRSSKNVWGYFSVAAAGGLHEFADSQFGHCFSWGENREEAISNMVVALKELSIRGDFRTTVEYLIKLLETESFQNNETHTGWLDHLIAEKVQAEKPDTMLGLVCGALNVADAAFRTGQVLPAASLLNIVDVELIYEGVKYILQVARQSLTTYVVIMNRTHIEIDVHRLNDGGLLLSYDGCSYTTYMKEEIDRYRITIGNKTCTFEKEKDPTVLRSPCAGKLLQYMVEDGGHVDEGKVYAEIEVSFAEELEEQHSAKTEPRSTAVMLPAGAAGSVTVSPPCQVMKIVMTLTVEEAGRLHYIKRPGALLEAGCIIAGLELDDPSKVKPAQPFTGGLPAQQTLPITGEKQHQVLRNVLDNLTNVMNGYCLPEPYFKTKVGARHQVFHPVAFRASPAAPVLLLQVEEWVAQLMKTLRDPALPLLELQEIMTSISGRIPLAVEKSIRKVMAQYASNITSVLCRFPSQQIASVLDTHAATLQRKAEREVFFMNTQSLVQLVQRYRSGIRGYMKAVVLDLLRRYLQVETQFQHGEGLGLSGGSAGLSGGAAGLTRPCPTAHYDKCVISLREQCKPNMTPVLESIFSHAQVAKKNQLVIMLIDQLCGRDPTLTDELTTILHELTQLSKTEHSKVALRARQVLIASHMPSYELRHNQVESIFISAIDMYGHEYCPENLKKLILSETSIFDVLPVFFYHTNEVVRMAALEVYVRRGYIAYELHSLQHRQLSDGTCLVEFQFMLPSSHPNRMSVPISISNPDLARHSTELFMDSGFCPTSQRMGVMVAFRRFEDFTRNFDEVISCFANSPSDSGLLSEAQATTYDEDTKNIREEPIHILNIALCSADHVEDEKLVPIFRAFAQSKKNILVECGLRRITFLIAQQREFPKFFTFRARDEFAEDRIYRHLEPALAFQLELSRMRNFDLTAIPCANHRMHLYLGAARVQAGTEATDYRFFIRAIVRHSDLITKARGGLAPAEPPAPSQEASFEYLQNEGERMLLEAMDELEVAFNNTIVRTDCNHIFLNFVPTVIMDPSKIEESVRSMVMRYGSRLWKLRVLQAEVKINIRLTPTATAIPIRLFLTNESGYYLDISIYKEVRDPSTGSIMFQSYGDKQGPQHGMLINTPYVTKDLLQAKRFQAQSLGTTYVYDFPEMIRQDILTYTELVLDSQGHLVQMNRVPGGNEMKLKTPEYPKGRDIVLICNDITHKIGSFGPEEDLVFLRASELARAEGIPRIYIAANSGARIGFADEIKHMFQVAWVDPAEPYKGFRYLYLTPQDYTRISTMNSVRCEHVEEDGESRYVLLDIIGKDNGFGVENLRAAGTIAGESSRAYDEIVTISMVQLGPFPSLLLPSLLLAPKVTLGGVTGCNKEAEPSIASFSRCSWSVLQPSDPTCPFVCAQVTCRAIGIGAYLVRLGQRVIQVENSHIILTGVTALNKVLGREVYTSNNQLGGVQIMHNNGVSHVTVPDDFEGVYTILQWLSYIPKDNQSPVPVTAISDPVEREIDFVPSKVPYDPRWMLAGRPHPTLKGTWQSGFFDHGSFMEIMKPWAQTVVVGRARLGGLPVGVIAVETRTVEVTIPADPANLDSEAKIIQQAGQVWFPDSAFKTAQAIRDFNREHLPLMIFANWRGFSSGMKDMYDQMLKFGAFIVDSLRDFKQPVLVYIPPHAELRGGSWVVIDSTINPLHVELYADKESRGGILEPGGTVEIKFRKKDLVKTMRRIDTVYAKLVEQLGKEGEFWVVDISSGTPELSEAQRKELDKQLKAREELLLPVYHQVAVRFADLHDTPGRMQEKGVITDILEWKSARSFLYWRLRRLLLEEMVKGEVLKANSELSHIHIQSMLRRWFMETEGAEKGYLWDNNQVVVGWLEKHMQEEDSTQSAIRENIKYLKRDYILKHIRSLLQANPELTMDCIVQMAQHITGPQKAQVAHLLSRVDTDDPS</sequence>
<dbReference type="InterPro" id="IPR011054">
    <property type="entry name" value="Rudment_hybrid_motif"/>
</dbReference>
<dbReference type="Pfam" id="PF21385">
    <property type="entry name" value="ACCA_BT"/>
    <property type="match status" value="1"/>
</dbReference>
<evidence type="ECO:0000256" key="2">
    <source>
        <dbReference type="ARBA" id="ARBA00022598"/>
    </source>
</evidence>
<dbReference type="EMBL" id="JADDUC020000020">
    <property type="protein sequence ID" value="KAI1233071.1"/>
    <property type="molecule type" value="Genomic_DNA"/>
</dbReference>
<name>A0A835P181_9PASS</name>
<dbReference type="PROSITE" id="PS50975">
    <property type="entry name" value="ATP_GRASP"/>
    <property type="match status" value="1"/>
</dbReference>
<feature type="domain" description="Biotin carboxylation" evidence="8">
    <location>
        <begin position="72"/>
        <end position="547"/>
    </location>
</feature>
<dbReference type="SUPFAM" id="SSF52440">
    <property type="entry name" value="PreATP-grasp domain"/>
    <property type="match status" value="1"/>
</dbReference>
<evidence type="ECO:0000256" key="4">
    <source>
        <dbReference type="ARBA" id="ARBA00022840"/>
    </source>
</evidence>
<dbReference type="PROSITE" id="PS00866">
    <property type="entry name" value="CPSASE_1"/>
    <property type="match status" value="1"/>
</dbReference>
<dbReference type="InterPro" id="IPR029045">
    <property type="entry name" value="ClpP/crotonase-like_dom_sf"/>
</dbReference>
<dbReference type="PROSITE" id="PS50979">
    <property type="entry name" value="BC"/>
    <property type="match status" value="1"/>
</dbReference>
<dbReference type="Gene3D" id="3.30.1490.20">
    <property type="entry name" value="ATP-grasp fold, A domain"/>
    <property type="match status" value="1"/>
</dbReference>
<dbReference type="InterPro" id="IPR016185">
    <property type="entry name" value="PreATP-grasp_dom_sf"/>
</dbReference>
<keyword evidence="4 6" id="KW-0067">ATP-binding</keyword>
<evidence type="ECO:0000256" key="3">
    <source>
        <dbReference type="ARBA" id="ARBA00022741"/>
    </source>
</evidence>
<evidence type="ECO:0000256" key="6">
    <source>
        <dbReference type="PROSITE-ProRule" id="PRU00409"/>
    </source>
</evidence>
<dbReference type="Pfam" id="PF08326">
    <property type="entry name" value="ACC_central"/>
    <property type="match status" value="2"/>
</dbReference>
<dbReference type="PANTHER" id="PTHR45728">
    <property type="entry name" value="ACETYL-COA CARBOXYLASE, ISOFORM A"/>
    <property type="match status" value="1"/>
</dbReference>
<evidence type="ECO:0000256" key="5">
    <source>
        <dbReference type="ARBA" id="ARBA00023267"/>
    </source>
</evidence>
<dbReference type="EMBL" id="JADDUC010000008">
    <property type="protein sequence ID" value="KAG0132426.1"/>
    <property type="molecule type" value="Genomic_DNA"/>
</dbReference>
<keyword evidence="13" id="KW-1185">Reference proteome</keyword>
<evidence type="ECO:0000313" key="12">
    <source>
        <dbReference type="EMBL" id="KAI1233071.1"/>
    </source>
</evidence>
<dbReference type="Pfam" id="PF00289">
    <property type="entry name" value="Biotin_carb_N"/>
    <property type="match status" value="1"/>
</dbReference>
<dbReference type="InterPro" id="IPR049074">
    <property type="entry name" value="ACCA_BT"/>
</dbReference>
<evidence type="ECO:0000256" key="1">
    <source>
        <dbReference type="ARBA" id="ARBA00001953"/>
    </source>
</evidence>
<feature type="domain" description="ATP-grasp" evidence="7">
    <location>
        <begin position="231"/>
        <end position="459"/>
    </location>
</feature>
<proteinExistence type="predicted"/>
<dbReference type="InterPro" id="IPR011762">
    <property type="entry name" value="COA_CT_N"/>
</dbReference>
<evidence type="ECO:0000313" key="11">
    <source>
        <dbReference type="EMBL" id="KAG0132426.1"/>
    </source>
</evidence>
<dbReference type="OrthoDB" id="14612at2759"/>
<keyword evidence="3 6" id="KW-0547">Nucleotide-binding</keyword>
<dbReference type="InterPro" id="IPR005479">
    <property type="entry name" value="CPAse_ATP-bd"/>
</dbReference>
<keyword evidence="2" id="KW-0436">Ligase</keyword>
<dbReference type="FunFam" id="3.90.1770.10:FF:000001">
    <property type="entry name" value="acetyl-CoA carboxylase 1"/>
    <property type="match status" value="1"/>
</dbReference>
<reference evidence="12 13" key="2">
    <citation type="journal article" date="2021" name="J. Hered.">
        <title>Feather Gene Expression Elucidates the Developmental Basis of Plumage Iridescence in African Starlings.</title>
        <authorList>
            <person name="Rubenstein D.R."/>
            <person name="Corvelo A."/>
            <person name="MacManes M.D."/>
            <person name="Maia R."/>
            <person name="Narzisi G."/>
            <person name="Rousaki A."/>
            <person name="Vandenabeele P."/>
            <person name="Shawkey M.D."/>
            <person name="Solomon J."/>
        </authorList>
    </citation>
    <scope>NUCLEOTIDE SEQUENCE [LARGE SCALE GENOMIC DNA]</scope>
    <source>
        <strain evidence="12">SS15</strain>
    </source>
</reference>
<dbReference type="Pfam" id="PF01039">
    <property type="entry name" value="Carboxyl_trans"/>
    <property type="match status" value="2"/>
</dbReference>